<accession>A0ABR8SY72</accession>
<name>A0ABR8SY72_9BACL</name>
<feature type="domain" description="Thioesterase" evidence="2">
    <location>
        <begin position="51"/>
        <end position="126"/>
    </location>
</feature>
<comment type="caution">
    <text evidence="3">The sequence shown here is derived from an EMBL/GenBank/DDBJ whole genome shotgun (WGS) entry which is preliminary data.</text>
</comment>
<protein>
    <submittedName>
        <fullName evidence="3">PaaI family thioesterase</fullName>
    </submittedName>
</protein>
<sequence length="137" mass="14910">MESMEGKQYIESLTKAAEPTFWGYLGCELTAIQTDEVVVTLDTKLHHLNLMGIVHGGVLSSLMDNAMGIAVMIRRPGEASVTSNLNVHFVKPAKKGLLTVTAKIVHETGRSLTTESRIVDCDHELVALSTGSFRITK</sequence>
<dbReference type="EMBL" id="JACSQL010000003">
    <property type="protein sequence ID" value="MBD7968440.1"/>
    <property type="molecule type" value="Genomic_DNA"/>
</dbReference>
<dbReference type="Pfam" id="PF03061">
    <property type="entry name" value="4HBT"/>
    <property type="match status" value="1"/>
</dbReference>
<dbReference type="InterPro" id="IPR029069">
    <property type="entry name" value="HotDog_dom_sf"/>
</dbReference>
<evidence type="ECO:0000256" key="1">
    <source>
        <dbReference type="ARBA" id="ARBA00022801"/>
    </source>
</evidence>
<evidence type="ECO:0000259" key="2">
    <source>
        <dbReference type="Pfam" id="PF03061"/>
    </source>
</evidence>
<evidence type="ECO:0000313" key="3">
    <source>
        <dbReference type="EMBL" id="MBD7968440.1"/>
    </source>
</evidence>
<dbReference type="PANTHER" id="PTHR42856:SF1">
    <property type="entry name" value="ACYL-COENZYME A THIOESTERASE PAAI"/>
    <property type="match status" value="1"/>
</dbReference>
<keyword evidence="1" id="KW-0378">Hydrolase</keyword>
<dbReference type="NCBIfam" id="TIGR00369">
    <property type="entry name" value="unchar_dom_1"/>
    <property type="match status" value="1"/>
</dbReference>
<reference evidence="3 4" key="1">
    <citation type="submission" date="2020-08" db="EMBL/GenBank/DDBJ databases">
        <title>A Genomic Blueprint of the Chicken Gut Microbiome.</title>
        <authorList>
            <person name="Gilroy R."/>
            <person name="Ravi A."/>
            <person name="Getino M."/>
            <person name="Pursley I."/>
            <person name="Horton D.L."/>
            <person name="Alikhan N.-F."/>
            <person name="Baker D."/>
            <person name="Gharbi K."/>
            <person name="Hall N."/>
            <person name="Watson M."/>
            <person name="Adriaenssens E.M."/>
            <person name="Foster-Nyarko E."/>
            <person name="Jarju S."/>
            <person name="Secka A."/>
            <person name="Antonio M."/>
            <person name="Oren A."/>
            <person name="Chaudhuri R."/>
            <person name="La Ragione R.M."/>
            <person name="Hildebrand F."/>
            <person name="Pallen M.J."/>
        </authorList>
    </citation>
    <scope>NUCLEOTIDE SEQUENCE [LARGE SCALE GENOMIC DNA]</scope>
    <source>
        <strain evidence="3 4">Sa2BVA9</strain>
    </source>
</reference>
<dbReference type="Gene3D" id="3.10.129.10">
    <property type="entry name" value="Hotdog Thioesterase"/>
    <property type="match status" value="1"/>
</dbReference>
<evidence type="ECO:0000313" key="4">
    <source>
        <dbReference type="Proteomes" id="UP000608071"/>
    </source>
</evidence>
<dbReference type="CDD" id="cd03443">
    <property type="entry name" value="PaaI_thioesterase"/>
    <property type="match status" value="1"/>
</dbReference>
<organism evidence="3 4">
    <name type="scientific">Paenibacillus gallinarum</name>
    <dbReference type="NCBI Taxonomy" id="2762232"/>
    <lineage>
        <taxon>Bacteria</taxon>
        <taxon>Bacillati</taxon>
        <taxon>Bacillota</taxon>
        <taxon>Bacilli</taxon>
        <taxon>Bacillales</taxon>
        <taxon>Paenibacillaceae</taxon>
        <taxon>Paenibacillus</taxon>
    </lineage>
</organism>
<dbReference type="InterPro" id="IPR006683">
    <property type="entry name" value="Thioestr_dom"/>
</dbReference>
<proteinExistence type="predicted"/>
<dbReference type="PANTHER" id="PTHR42856">
    <property type="entry name" value="ACYL-COENZYME A THIOESTERASE PAAI"/>
    <property type="match status" value="1"/>
</dbReference>
<dbReference type="RefSeq" id="WP_191799668.1">
    <property type="nucleotide sequence ID" value="NZ_JACSQL010000003.1"/>
</dbReference>
<dbReference type="InterPro" id="IPR003736">
    <property type="entry name" value="PAAI_dom"/>
</dbReference>
<dbReference type="Proteomes" id="UP000608071">
    <property type="component" value="Unassembled WGS sequence"/>
</dbReference>
<gene>
    <name evidence="3" type="ORF">H9647_10220</name>
</gene>
<dbReference type="SUPFAM" id="SSF54637">
    <property type="entry name" value="Thioesterase/thiol ester dehydrase-isomerase"/>
    <property type="match status" value="1"/>
</dbReference>
<keyword evidence="4" id="KW-1185">Reference proteome</keyword>
<dbReference type="InterPro" id="IPR052723">
    <property type="entry name" value="Acyl-CoA_thioesterase_PaaI"/>
</dbReference>